<keyword evidence="3" id="KW-1185">Reference proteome</keyword>
<sequence>MLASTKDPLQYTALHYDSEFNGLPVDQGQGPLIARHLGLLEDLLQRARNAHDNSLAVRFDLHCPNTIAISATLNQGNGLVSLFWSNLYEQLFNAQPAAPFDLHFAWTREHDPHTGQQATYKSLILLNARAFHGLYSNEQAQDIGTSDSLAGCILRAWAKSLRISDPPPPELVSFPTDPLSGKTQVMLLNRYDHNAWRELFTQSSSLCKYEGKPLGRVFCAFRTSNRQ</sequence>
<organism evidence="2 3">
    <name type="scientific">Halorhodospira halochloris</name>
    <name type="common">Ectothiorhodospira halochloris</name>
    <dbReference type="NCBI Taxonomy" id="1052"/>
    <lineage>
        <taxon>Bacteria</taxon>
        <taxon>Pseudomonadati</taxon>
        <taxon>Pseudomonadota</taxon>
        <taxon>Gammaproteobacteria</taxon>
        <taxon>Chromatiales</taxon>
        <taxon>Ectothiorhodospiraceae</taxon>
        <taxon>Halorhodospira</taxon>
    </lineage>
</organism>
<evidence type="ECO:0000313" key="2">
    <source>
        <dbReference type="EMBL" id="BBE11071.1"/>
    </source>
</evidence>
<proteinExistence type="predicted"/>
<dbReference type="Proteomes" id="UP000218890">
    <property type="component" value="Chromosome"/>
</dbReference>
<dbReference type="EMBL" id="AP017372">
    <property type="protein sequence ID" value="BBE11071.1"/>
    <property type="molecule type" value="Genomic_DNA"/>
</dbReference>
<feature type="domain" description="YagK/YfjJ C-terminal" evidence="1">
    <location>
        <begin position="49"/>
        <end position="221"/>
    </location>
</feature>
<reference evidence="2" key="1">
    <citation type="submission" date="2016-02" db="EMBL/GenBank/DDBJ databases">
        <title>Halorhodospira halochloris DSM-1059 complete genome, version 2.</title>
        <authorList>
            <person name="Tsukatani Y."/>
        </authorList>
    </citation>
    <scope>NUCLEOTIDE SEQUENCE</scope>
    <source>
        <strain evidence="2">DSM 1059</strain>
    </source>
</reference>
<dbReference type="InterPro" id="IPR057271">
    <property type="entry name" value="YagK_YfjJ_C"/>
</dbReference>
<dbReference type="KEGG" id="hhk:HH1059_13970"/>
<protein>
    <recommendedName>
        <fullName evidence="1">YagK/YfjJ C-terminal domain-containing protein</fullName>
    </recommendedName>
</protein>
<evidence type="ECO:0000313" key="3">
    <source>
        <dbReference type="Proteomes" id="UP000218890"/>
    </source>
</evidence>
<name>A0A2Z6EZK7_HALHR</name>
<dbReference type="Pfam" id="PF11726">
    <property type="entry name" value="YagK_YfjJ_C"/>
    <property type="match status" value="1"/>
</dbReference>
<gene>
    <name evidence="2" type="ORF">HH1059_13970</name>
</gene>
<dbReference type="RefSeq" id="WP_162549425.1">
    <property type="nucleotide sequence ID" value="NZ_AP017372.2"/>
</dbReference>
<accession>A0A2Z6EZK7</accession>
<evidence type="ECO:0000259" key="1">
    <source>
        <dbReference type="Pfam" id="PF11726"/>
    </source>
</evidence>
<dbReference type="AlphaFoldDB" id="A0A2Z6EZK7"/>